<dbReference type="Proteomes" id="UP001528920">
    <property type="component" value="Unassembled WGS sequence"/>
</dbReference>
<dbReference type="InterPro" id="IPR000014">
    <property type="entry name" value="PAS"/>
</dbReference>
<feature type="coiled-coil region" evidence="7">
    <location>
        <begin position="402"/>
        <end position="443"/>
    </location>
</feature>
<dbReference type="SUPFAM" id="SSF55874">
    <property type="entry name" value="ATPase domain of HSP90 chaperone/DNA topoisomerase II/histidine kinase"/>
    <property type="match status" value="1"/>
</dbReference>
<dbReference type="PROSITE" id="PS50112">
    <property type="entry name" value="PAS"/>
    <property type="match status" value="1"/>
</dbReference>
<organism evidence="11 12">
    <name type="scientific">Paralabilibaculum antarcticum</name>
    <dbReference type="NCBI Taxonomy" id="2912572"/>
    <lineage>
        <taxon>Bacteria</taxon>
        <taxon>Pseudomonadati</taxon>
        <taxon>Bacteroidota</taxon>
        <taxon>Bacteroidia</taxon>
        <taxon>Marinilabiliales</taxon>
        <taxon>Marinifilaceae</taxon>
        <taxon>Paralabilibaculum</taxon>
    </lineage>
</organism>
<dbReference type="PRINTS" id="PR00344">
    <property type="entry name" value="BCTRLSENSOR"/>
</dbReference>
<name>A0ABT5VTA9_9BACT</name>
<dbReference type="PROSITE" id="PS50113">
    <property type="entry name" value="PAC"/>
    <property type="match status" value="1"/>
</dbReference>
<dbReference type="InterPro" id="IPR003594">
    <property type="entry name" value="HATPase_dom"/>
</dbReference>
<dbReference type="SUPFAM" id="SSF47384">
    <property type="entry name" value="Homodimeric domain of signal transducing histidine kinase"/>
    <property type="match status" value="1"/>
</dbReference>
<evidence type="ECO:0000256" key="1">
    <source>
        <dbReference type="ARBA" id="ARBA00000085"/>
    </source>
</evidence>
<evidence type="ECO:0000256" key="3">
    <source>
        <dbReference type="ARBA" id="ARBA00022553"/>
    </source>
</evidence>
<feature type="domain" description="PAS" evidence="9">
    <location>
        <begin position="283"/>
        <end position="356"/>
    </location>
</feature>
<dbReference type="InterPro" id="IPR000700">
    <property type="entry name" value="PAS-assoc_C"/>
</dbReference>
<dbReference type="PROSITE" id="PS50109">
    <property type="entry name" value="HIS_KIN"/>
    <property type="match status" value="1"/>
</dbReference>
<keyword evidence="5 11" id="KW-0418">Kinase</keyword>
<dbReference type="SMART" id="SM00091">
    <property type="entry name" value="PAS"/>
    <property type="match status" value="1"/>
</dbReference>
<comment type="catalytic activity">
    <reaction evidence="1">
        <text>ATP + protein L-histidine = ADP + protein N-phospho-L-histidine.</text>
        <dbReference type="EC" id="2.7.13.3"/>
    </reaction>
</comment>
<evidence type="ECO:0000259" key="8">
    <source>
        <dbReference type="PROSITE" id="PS50109"/>
    </source>
</evidence>
<dbReference type="InterPro" id="IPR036097">
    <property type="entry name" value="HisK_dim/P_sf"/>
</dbReference>
<keyword evidence="6" id="KW-0902">Two-component regulatory system</keyword>
<proteinExistence type="predicted"/>
<keyword evidence="4" id="KW-0808">Transferase</keyword>
<protein>
    <recommendedName>
        <fullName evidence="2">histidine kinase</fullName>
        <ecNumber evidence="2">2.7.13.3</ecNumber>
    </recommendedName>
</protein>
<keyword evidence="3" id="KW-0597">Phosphoprotein</keyword>
<keyword evidence="7" id="KW-0175">Coiled coil</keyword>
<dbReference type="PANTHER" id="PTHR43711:SF31">
    <property type="entry name" value="HISTIDINE KINASE"/>
    <property type="match status" value="1"/>
</dbReference>
<evidence type="ECO:0000256" key="2">
    <source>
        <dbReference type="ARBA" id="ARBA00012438"/>
    </source>
</evidence>
<feature type="domain" description="PAC" evidence="10">
    <location>
        <begin position="359"/>
        <end position="411"/>
    </location>
</feature>
<dbReference type="CDD" id="cd00130">
    <property type="entry name" value="PAS"/>
    <property type="match status" value="1"/>
</dbReference>
<dbReference type="InterPro" id="IPR005467">
    <property type="entry name" value="His_kinase_dom"/>
</dbReference>
<dbReference type="EMBL" id="JAKJSC010000001">
    <property type="protein sequence ID" value="MDE5418660.1"/>
    <property type="molecule type" value="Genomic_DNA"/>
</dbReference>
<dbReference type="Pfam" id="PF13426">
    <property type="entry name" value="PAS_9"/>
    <property type="match status" value="2"/>
</dbReference>
<dbReference type="NCBIfam" id="TIGR00229">
    <property type="entry name" value="sensory_box"/>
    <property type="match status" value="1"/>
</dbReference>
<accession>A0ABT5VTA9</accession>
<dbReference type="Pfam" id="PF02518">
    <property type="entry name" value="HATPase_c"/>
    <property type="match status" value="1"/>
</dbReference>
<dbReference type="SMART" id="SM00086">
    <property type="entry name" value="PAC"/>
    <property type="match status" value="1"/>
</dbReference>
<dbReference type="InterPro" id="IPR036890">
    <property type="entry name" value="HATPase_C_sf"/>
</dbReference>
<dbReference type="InterPro" id="IPR001610">
    <property type="entry name" value="PAC"/>
</dbReference>
<evidence type="ECO:0000256" key="7">
    <source>
        <dbReference type="SAM" id="Coils"/>
    </source>
</evidence>
<dbReference type="InterPro" id="IPR003661">
    <property type="entry name" value="HisK_dim/P_dom"/>
</dbReference>
<dbReference type="Gene3D" id="3.30.450.20">
    <property type="entry name" value="PAS domain"/>
    <property type="match status" value="3"/>
</dbReference>
<dbReference type="SMART" id="SM00388">
    <property type="entry name" value="HisKA"/>
    <property type="match status" value="1"/>
</dbReference>
<evidence type="ECO:0000313" key="11">
    <source>
        <dbReference type="EMBL" id="MDE5418660.1"/>
    </source>
</evidence>
<dbReference type="InterPro" id="IPR050736">
    <property type="entry name" value="Sensor_HK_Regulatory"/>
</dbReference>
<dbReference type="Pfam" id="PF08447">
    <property type="entry name" value="PAS_3"/>
    <property type="match status" value="1"/>
</dbReference>
<feature type="domain" description="Histidine kinase" evidence="8">
    <location>
        <begin position="450"/>
        <end position="668"/>
    </location>
</feature>
<evidence type="ECO:0000259" key="9">
    <source>
        <dbReference type="PROSITE" id="PS50112"/>
    </source>
</evidence>
<gene>
    <name evidence="11" type="ORF">L3049_11640</name>
</gene>
<dbReference type="RefSeq" id="WP_275109986.1">
    <property type="nucleotide sequence ID" value="NZ_JAKJSC010000001.1"/>
</dbReference>
<dbReference type="SUPFAM" id="SSF55785">
    <property type="entry name" value="PYP-like sensor domain (PAS domain)"/>
    <property type="match status" value="3"/>
</dbReference>
<dbReference type="InterPro" id="IPR004358">
    <property type="entry name" value="Sig_transdc_His_kin-like_C"/>
</dbReference>
<dbReference type="Gene3D" id="1.10.287.130">
    <property type="match status" value="1"/>
</dbReference>
<dbReference type="InterPro" id="IPR013655">
    <property type="entry name" value="PAS_fold_3"/>
</dbReference>
<dbReference type="InterPro" id="IPR035965">
    <property type="entry name" value="PAS-like_dom_sf"/>
</dbReference>
<dbReference type="EC" id="2.7.13.3" evidence="2"/>
<dbReference type="SMART" id="SM00387">
    <property type="entry name" value="HATPase_c"/>
    <property type="match status" value="1"/>
</dbReference>
<dbReference type="PANTHER" id="PTHR43711">
    <property type="entry name" value="TWO-COMPONENT HISTIDINE KINASE"/>
    <property type="match status" value="1"/>
</dbReference>
<dbReference type="GO" id="GO:0016301">
    <property type="term" value="F:kinase activity"/>
    <property type="evidence" value="ECO:0007669"/>
    <property type="project" value="UniProtKB-KW"/>
</dbReference>
<evidence type="ECO:0000256" key="6">
    <source>
        <dbReference type="ARBA" id="ARBA00023012"/>
    </source>
</evidence>
<sequence>MKPNEKESKTDTEINSLESNFKGIIDSSFVIFQVIKLIYDKNGKAIDFTHLAVNTAFEKWANKKKSELIGKRGREVFGVIEDYWFKIYERVDKTGEPASYENYSKEFDEYYNINAWKVSDEKIAVVLTDITDRKQIEVKLRDSQNHLSAIFNNTKDSQLLSKYLGHNKFEVVAANNSYIDKINQFGLKLTEKDLVGKSLQDLITEVLCLDQNVFDYTINYYQQAIDSQKQIVYTESIALNEKPYHSKTFYIPIFSSEDGESYVLYNSHDITKEQEMIGKLQSSEERFALAVKGSNDAIWDWDDLASDEYYWSDRLYEILGYKPDEVEARISNWVKWMHPDDSNKVTEVLQNHFEKNLPYQVEFRMKKKSGDYVWLFARGESVRDKDGKPIRVAGSVSDISDRKKAELILQEQAEEISNQNEELNQTNKQLTNAKDQAEESDRLKSAFLANMSHEIRTPMNGILGFAELLKTPKLKADKKKRYIDIIEKSGERMLNIINDIIDISKIESGLMELEIGDANINEQIEYIYTFFKPEVEEKGMLLSFNNTLNSKDSIVKTDREKVFAILTNLVKNAIKYSNNGSIELGYHRKNDMLEFYVKDTGIGIPKDREKAIFERFIQADIEDEMARQGVGLGLAISKSYVEMLGGNIWVESKEDIGSTFYFTLPYKPKE</sequence>
<dbReference type="Gene3D" id="3.30.565.10">
    <property type="entry name" value="Histidine kinase-like ATPase, C-terminal domain"/>
    <property type="match status" value="1"/>
</dbReference>
<keyword evidence="12" id="KW-1185">Reference proteome</keyword>
<dbReference type="CDD" id="cd00082">
    <property type="entry name" value="HisKA"/>
    <property type="match status" value="1"/>
</dbReference>
<evidence type="ECO:0000259" key="10">
    <source>
        <dbReference type="PROSITE" id="PS50113"/>
    </source>
</evidence>
<evidence type="ECO:0000256" key="5">
    <source>
        <dbReference type="ARBA" id="ARBA00022777"/>
    </source>
</evidence>
<evidence type="ECO:0000256" key="4">
    <source>
        <dbReference type="ARBA" id="ARBA00022679"/>
    </source>
</evidence>
<reference evidence="11 12" key="1">
    <citation type="submission" date="2022-01" db="EMBL/GenBank/DDBJ databases">
        <title>Labilibaculum sp. nov, a marine bacterium isolated from Antarctica.</title>
        <authorList>
            <person name="Dai W."/>
        </authorList>
    </citation>
    <scope>NUCLEOTIDE SEQUENCE [LARGE SCALE GENOMIC DNA]</scope>
    <source>
        <strain evidence="11 12">DW002</strain>
    </source>
</reference>
<evidence type="ECO:0000313" key="12">
    <source>
        <dbReference type="Proteomes" id="UP001528920"/>
    </source>
</evidence>
<dbReference type="Pfam" id="PF00512">
    <property type="entry name" value="HisKA"/>
    <property type="match status" value="1"/>
</dbReference>
<comment type="caution">
    <text evidence="11">The sequence shown here is derived from an EMBL/GenBank/DDBJ whole genome shotgun (WGS) entry which is preliminary data.</text>
</comment>